<sequence>MLEQLFGSRTRVKVLALLLNNSTRAYYVREITRKVEEQINSVRRELANLKAVGLVNSHAKNGKVYFQANTKSDIFPELKKIFGKVAREAAAESQIGDRLKNVGSVSYAALLGYFVQDAASAVDLFIVGTVDKAKMKPLIKELSEEVGHEINYTVMLPEEYQERRVLFDRFLTEIMSSQKIVVVDYIGASKED</sequence>
<dbReference type="InterPro" id="IPR036390">
    <property type="entry name" value="WH_DNA-bd_sf"/>
</dbReference>
<reference evidence="1" key="1">
    <citation type="journal article" date="2020" name="mSystems">
        <title>Genome- and Community-Level Interaction Insights into Carbon Utilization and Element Cycling Functions of Hydrothermarchaeota in Hydrothermal Sediment.</title>
        <authorList>
            <person name="Zhou Z."/>
            <person name="Liu Y."/>
            <person name="Xu W."/>
            <person name="Pan J."/>
            <person name="Luo Z.H."/>
            <person name="Li M."/>
        </authorList>
    </citation>
    <scope>NUCLEOTIDE SEQUENCE [LARGE SCALE GENOMIC DNA]</scope>
    <source>
        <strain evidence="1">SpSt-417</strain>
    </source>
</reference>
<organism evidence="1">
    <name type="scientific">candidate division WWE3 bacterium</name>
    <dbReference type="NCBI Taxonomy" id="2053526"/>
    <lineage>
        <taxon>Bacteria</taxon>
        <taxon>Katanobacteria</taxon>
    </lineage>
</organism>
<dbReference type="InterPro" id="IPR036388">
    <property type="entry name" value="WH-like_DNA-bd_sf"/>
</dbReference>
<dbReference type="CDD" id="cd00090">
    <property type="entry name" value="HTH_ARSR"/>
    <property type="match status" value="1"/>
</dbReference>
<dbReference type="EMBL" id="DSRT01000107">
    <property type="protein sequence ID" value="HGW29678.1"/>
    <property type="molecule type" value="Genomic_DNA"/>
</dbReference>
<accession>A0A7C4XT53</accession>
<comment type="caution">
    <text evidence="1">The sequence shown here is derived from an EMBL/GenBank/DDBJ whole genome shotgun (WGS) entry which is preliminary data.</text>
</comment>
<dbReference type="AlphaFoldDB" id="A0A7C4XT53"/>
<dbReference type="SUPFAM" id="SSF46785">
    <property type="entry name" value="Winged helix' DNA-binding domain"/>
    <property type="match status" value="1"/>
</dbReference>
<gene>
    <name evidence="1" type="ORF">ENR63_02015</name>
</gene>
<protein>
    <submittedName>
        <fullName evidence="1">ArsR family transcriptional regulator</fullName>
    </submittedName>
</protein>
<dbReference type="Gene3D" id="1.10.10.10">
    <property type="entry name" value="Winged helix-like DNA-binding domain superfamily/Winged helix DNA-binding domain"/>
    <property type="match status" value="1"/>
</dbReference>
<name>A0A7C4XT53_UNCKA</name>
<proteinExistence type="predicted"/>
<evidence type="ECO:0000313" key="1">
    <source>
        <dbReference type="EMBL" id="HGW29678.1"/>
    </source>
</evidence>
<dbReference type="InterPro" id="IPR011991">
    <property type="entry name" value="ArsR-like_HTH"/>
</dbReference>